<dbReference type="AlphaFoldDB" id="A0A3B5ZPG2"/>
<evidence type="ECO:0000256" key="2">
    <source>
        <dbReference type="ARBA" id="ARBA00022692"/>
    </source>
</evidence>
<evidence type="ECO:0000256" key="1">
    <source>
        <dbReference type="ARBA" id="ARBA00004141"/>
    </source>
</evidence>
<evidence type="ECO:0000256" key="5">
    <source>
        <dbReference type="ARBA" id="ARBA00023043"/>
    </source>
</evidence>
<feature type="transmembrane region" description="Helical" evidence="7">
    <location>
        <begin position="275"/>
        <end position="297"/>
    </location>
</feature>
<feature type="transmembrane region" description="Helical" evidence="7">
    <location>
        <begin position="309"/>
        <end position="334"/>
    </location>
</feature>
<dbReference type="Proteomes" id="UP000019116">
    <property type="component" value="Chromosome 1D"/>
</dbReference>
<protein>
    <recommendedName>
        <fullName evidence="8">PGG domain-containing protein</fullName>
    </recommendedName>
</protein>
<dbReference type="InterPro" id="IPR026961">
    <property type="entry name" value="PGG_dom"/>
</dbReference>
<sequence length="419" mass="45830">MIEDLLYWKTSLTTECDNDGSTPLHFASSLHPSSGYSNVFRQVFEAKPAPVYQADNEGLFPIHVAASLGIRGTIQTILENCPSSAGLPNAKGGTFLHVAVEKRSLETVRFVCQKPSLTWILNMQDNEGNTALHLAVQARDLGMFCSLFRNKEVHLNLPNKKGQTPLDVSRSLLPPGAYHAWNSDSMIYMALRLVGAKHSCVRWDQIEEKYSRQLKPDEVKEAEKMKDSSQILGIGSVLIATVAFGATFAVPGGFIADDHTNRGTPTLAGRYTFDAFMMANALAFICSSVATIGLMLSGSPLVNLWTRHLNLAASVFFMSSSVTCLAATFALGVYMVLAPVAHATCIAVCVLCPLAVLYRSLELLLKLRILARPLCVRMGLCHALTCLAGLIVSLMLMELWPYVIIFGWAAIAQKIRNYL</sequence>
<evidence type="ECO:0000313" key="10">
    <source>
        <dbReference type="Proteomes" id="UP000019116"/>
    </source>
</evidence>
<dbReference type="SMR" id="A0A3B5ZPG2"/>
<dbReference type="Gramene" id="TraesCS1D02G025500.1">
    <property type="protein sequence ID" value="TraesCS1D02G025500.1"/>
    <property type="gene ID" value="TraesCS1D02G025500"/>
</dbReference>
<keyword evidence="2 7" id="KW-0812">Transmembrane</keyword>
<keyword evidence="4 7" id="KW-1133">Transmembrane helix</keyword>
<dbReference type="Gramene" id="TraesWEE_scaffold_155843_01G000100.1">
    <property type="protein sequence ID" value="TraesWEE_scaffold_155843_01G000100.1"/>
    <property type="gene ID" value="TraesWEE_scaffold_155843_01G000100"/>
</dbReference>
<dbReference type="Gramene" id="TraesRN1D0100055000.1">
    <property type="protein sequence ID" value="TraesRN1D0100055000.1"/>
    <property type="gene ID" value="TraesRN1D0100055000"/>
</dbReference>
<dbReference type="Pfam" id="PF12796">
    <property type="entry name" value="Ank_2"/>
    <property type="match status" value="1"/>
</dbReference>
<dbReference type="Gramene" id="TraesCAD_scaffold_160085_01G000100.1">
    <property type="protein sequence ID" value="TraesCAD_scaffold_160085_01G000100.1"/>
    <property type="gene ID" value="TraesCAD_scaffold_160085_01G000100"/>
</dbReference>
<evidence type="ECO:0000256" key="4">
    <source>
        <dbReference type="ARBA" id="ARBA00022989"/>
    </source>
</evidence>
<evidence type="ECO:0000256" key="6">
    <source>
        <dbReference type="ARBA" id="ARBA00023136"/>
    </source>
</evidence>
<dbReference type="Gramene" id="TraesCLE_scaffold_185807_01G000100.1">
    <property type="protein sequence ID" value="TraesCLE_scaffold_185807_01G000100.1"/>
    <property type="gene ID" value="TraesCLE_scaffold_185807_01G000100"/>
</dbReference>
<evidence type="ECO:0000259" key="8">
    <source>
        <dbReference type="Pfam" id="PF13962"/>
    </source>
</evidence>
<dbReference type="InterPro" id="IPR002110">
    <property type="entry name" value="Ankyrin_rpt"/>
</dbReference>
<dbReference type="OrthoDB" id="620200at2759"/>
<feature type="transmembrane region" description="Helical" evidence="7">
    <location>
        <begin position="370"/>
        <end position="393"/>
    </location>
</feature>
<keyword evidence="6 7" id="KW-0472">Membrane</keyword>
<accession>A0A3B5ZPG2</accession>
<feature type="transmembrane region" description="Helical" evidence="7">
    <location>
        <begin position="340"/>
        <end position="358"/>
    </location>
</feature>
<dbReference type="InterPro" id="IPR036770">
    <property type="entry name" value="Ankyrin_rpt-contain_sf"/>
</dbReference>
<dbReference type="OMA" id="HATCIAV"/>
<proteinExistence type="predicted"/>
<keyword evidence="10" id="KW-1185">Reference proteome</keyword>
<dbReference type="GO" id="GO:0016020">
    <property type="term" value="C:membrane"/>
    <property type="evidence" value="ECO:0000318"/>
    <property type="project" value="GO_Central"/>
</dbReference>
<dbReference type="PANTHER" id="PTHR24186:SF50">
    <property type="entry name" value="ANKYRIN REPEAT-CONTAINING PROTEIN ITN1-LIKE ISOFORM X1"/>
    <property type="match status" value="1"/>
</dbReference>
<keyword evidence="3" id="KW-0677">Repeat</keyword>
<keyword evidence="5" id="KW-0040">ANK repeat</keyword>
<dbReference type="Gene3D" id="1.25.40.20">
    <property type="entry name" value="Ankyrin repeat-containing domain"/>
    <property type="match status" value="1"/>
</dbReference>
<feature type="transmembrane region" description="Helical" evidence="7">
    <location>
        <begin position="231"/>
        <end position="255"/>
    </location>
</feature>
<dbReference type="SMART" id="SM00248">
    <property type="entry name" value="ANK"/>
    <property type="match status" value="3"/>
</dbReference>
<dbReference type="SUPFAM" id="SSF48403">
    <property type="entry name" value="Ankyrin repeat"/>
    <property type="match status" value="1"/>
</dbReference>
<dbReference type="EnsemblPlants" id="TraesCS1D02G025500.1">
    <property type="protein sequence ID" value="TraesCS1D02G025500.1"/>
    <property type="gene ID" value="TraesCS1D02G025500"/>
</dbReference>
<reference evidence="9" key="2">
    <citation type="submission" date="2018-10" db="UniProtKB">
        <authorList>
            <consortium name="EnsemblPlants"/>
        </authorList>
    </citation>
    <scope>IDENTIFICATION</scope>
</reference>
<evidence type="ECO:0000256" key="3">
    <source>
        <dbReference type="ARBA" id="ARBA00022737"/>
    </source>
</evidence>
<reference evidence="9" key="1">
    <citation type="submission" date="2018-08" db="EMBL/GenBank/DDBJ databases">
        <authorList>
            <person name="Rossello M."/>
        </authorList>
    </citation>
    <scope>NUCLEOTIDE SEQUENCE [LARGE SCALE GENOMIC DNA]</scope>
    <source>
        <strain evidence="9">cv. Chinese Spring</strain>
    </source>
</reference>
<dbReference type="STRING" id="4565.A0A3B5ZPG2"/>
<evidence type="ECO:0000256" key="7">
    <source>
        <dbReference type="SAM" id="Phobius"/>
    </source>
</evidence>
<dbReference type="Gramene" id="TraesCS1D03G0047800.1">
    <property type="protein sequence ID" value="TraesCS1D03G0047800.1.CDS"/>
    <property type="gene ID" value="TraesCS1D03G0047800"/>
</dbReference>
<comment type="subcellular location">
    <subcellularLocation>
        <location evidence="1">Membrane</location>
        <topology evidence="1">Multi-pass membrane protein</topology>
    </subcellularLocation>
</comment>
<dbReference type="PANTHER" id="PTHR24186">
    <property type="entry name" value="PROTEIN PHOSPHATASE 1 REGULATORY SUBUNIT"/>
    <property type="match status" value="1"/>
</dbReference>
<feature type="domain" description="PGG" evidence="8">
    <location>
        <begin position="223"/>
        <end position="336"/>
    </location>
</feature>
<name>A0A3B5ZPG2_WHEAT</name>
<organism evidence="9">
    <name type="scientific">Triticum aestivum</name>
    <name type="common">Wheat</name>
    <dbReference type="NCBI Taxonomy" id="4565"/>
    <lineage>
        <taxon>Eukaryota</taxon>
        <taxon>Viridiplantae</taxon>
        <taxon>Streptophyta</taxon>
        <taxon>Embryophyta</taxon>
        <taxon>Tracheophyta</taxon>
        <taxon>Spermatophyta</taxon>
        <taxon>Magnoliopsida</taxon>
        <taxon>Liliopsida</taxon>
        <taxon>Poales</taxon>
        <taxon>Poaceae</taxon>
        <taxon>BOP clade</taxon>
        <taxon>Pooideae</taxon>
        <taxon>Triticodae</taxon>
        <taxon>Triticeae</taxon>
        <taxon>Triticinae</taxon>
        <taxon>Triticum</taxon>
    </lineage>
</organism>
<evidence type="ECO:0000313" key="9">
    <source>
        <dbReference type="EnsemblPlants" id="TraesCS1D02G025500.1"/>
    </source>
</evidence>
<dbReference type="Pfam" id="PF13962">
    <property type="entry name" value="PGG"/>
    <property type="match status" value="1"/>
</dbReference>